<evidence type="ECO:0000313" key="1">
    <source>
        <dbReference type="EMBL" id="KAJ3497880.1"/>
    </source>
</evidence>
<sequence length="434" mass="47300">MQGGDAGRAVCIVVVHHFCRGARVVVVVGRQVDVVGIDDESGDECEGNDDDEGVGEDGEDDGEDDDEDDDEGGFCDSQKTQSSSPSRCLDGQQQQQQQQEASHAPTAARPSFLTGKPVISLHLHGHLLLPTATPLSFLRLLACLSPPQPLPSASCHPGKPPVNTKPPRPTPTAPTAAQISIAPVLLISFLSQCRSLRPVRNGSIFPLAFVISTKVLTAISVSRNCNPSPIPPHFREQCTPRQQRPRVWCVQCSMLRLAPAGSCNELLFSHFNTTCPWEWRGAKVKKMQLAATITVRRRACWVRLVLVLPCILSKFSYGALQLKLALRTCQNRLVAPMSESISPETIAPFPLLVESLSLSLGTSPAYRTKARIDFSVAKKGKNMVSTRVLWIQPSQLGRFRRDPSLSHVMQLASRSQVQPLCVVMAHRGPAHARA</sequence>
<reference evidence="1" key="1">
    <citation type="submission" date="2022-07" db="EMBL/GenBank/DDBJ databases">
        <title>Genome Sequence of Lecanicillium saksenae.</title>
        <authorList>
            <person name="Buettner E."/>
        </authorList>
    </citation>
    <scope>NUCLEOTIDE SEQUENCE</scope>
    <source>
        <strain evidence="1">VT-O1</strain>
    </source>
</reference>
<keyword evidence="2" id="KW-1185">Reference proteome</keyword>
<accession>A0ACC1R5B7</accession>
<organism evidence="1 2">
    <name type="scientific">Lecanicillium saksenae</name>
    <dbReference type="NCBI Taxonomy" id="468837"/>
    <lineage>
        <taxon>Eukaryota</taxon>
        <taxon>Fungi</taxon>
        <taxon>Dikarya</taxon>
        <taxon>Ascomycota</taxon>
        <taxon>Pezizomycotina</taxon>
        <taxon>Sordariomycetes</taxon>
        <taxon>Hypocreomycetidae</taxon>
        <taxon>Hypocreales</taxon>
        <taxon>Cordycipitaceae</taxon>
        <taxon>Lecanicillium</taxon>
    </lineage>
</organism>
<dbReference type="Proteomes" id="UP001148737">
    <property type="component" value="Unassembled WGS sequence"/>
</dbReference>
<proteinExistence type="predicted"/>
<protein>
    <submittedName>
        <fullName evidence="1">Uncharacterized protein</fullName>
    </submittedName>
</protein>
<comment type="caution">
    <text evidence="1">The sequence shown here is derived from an EMBL/GenBank/DDBJ whole genome shotgun (WGS) entry which is preliminary data.</text>
</comment>
<name>A0ACC1R5B7_9HYPO</name>
<evidence type="ECO:0000313" key="2">
    <source>
        <dbReference type="Proteomes" id="UP001148737"/>
    </source>
</evidence>
<gene>
    <name evidence="1" type="ORF">NLG97_g1559</name>
</gene>
<dbReference type="EMBL" id="JANAKD010000083">
    <property type="protein sequence ID" value="KAJ3497880.1"/>
    <property type="molecule type" value="Genomic_DNA"/>
</dbReference>